<dbReference type="InterPro" id="IPR002915">
    <property type="entry name" value="DeoC/FbaB/LacD_aldolase"/>
</dbReference>
<evidence type="ECO:0000313" key="7">
    <source>
        <dbReference type="EMBL" id="MBC5648230.1"/>
    </source>
</evidence>
<evidence type="ECO:0000256" key="2">
    <source>
        <dbReference type="ARBA" id="ARBA00022490"/>
    </source>
</evidence>
<accession>A0ABR7EEM9</accession>
<dbReference type="CDD" id="cd00959">
    <property type="entry name" value="DeoC"/>
    <property type="match status" value="1"/>
</dbReference>
<comment type="caution">
    <text evidence="7">The sequence shown here is derived from an EMBL/GenBank/DDBJ whole genome shotgun (WGS) entry which is preliminary data.</text>
</comment>
<feature type="active site" description="Proton donor/acceptor" evidence="6">
    <location>
        <position position="184"/>
    </location>
</feature>
<comment type="similarity">
    <text evidence="1 6">Belongs to the DeoC/FbaB aldolase family. DeoC type 1 subfamily.</text>
</comment>
<proteinExistence type="inferred from homology"/>
<dbReference type="Pfam" id="PF01791">
    <property type="entry name" value="DeoC"/>
    <property type="match status" value="1"/>
</dbReference>
<dbReference type="PIRSF" id="PIRSF001357">
    <property type="entry name" value="DeoC"/>
    <property type="match status" value="1"/>
</dbReference>
<dbReference type="PANTHER" id="PTHR10889:SF1">
    <property type="entry name" value="DEOXYRIBOSE-PHOSPHATE ALDOLASE"/>
    <property type="match status" value="1"/>
</dbReference>
<dbReference type="PANTHER" id="PTHR10889">
    <property type="entry name" value="DEOXYRIBOSE-PHOSPHATE ALDOLASE"/>
    <property type="match status" value="1"/>
</dbReference>
<gene>
    <name evidence="6" type="primary">deoC</name>
    <name evidence="7" type="ORF">H8S18_07765</name>
</gene>
<comment type="subcellular location">
    <subcellularLocation>
        <location evidence="6">Cytoplasm</location>
    </subcellularLocation>
</comment>
<dbReference type="InterPro" id="IPR028581">
    <property type="entry name" value="DeoC_typeI"/>
</dbReference>
<reference evidence="7 8" key="1">
    <citation type="submission" date="2020-08" db="EMBL/GenBank/DDBJ databases">
        <title>Genome public.</title>
        <authorList>
            <person name="Liu C."/>
            <person name="Sun Q."/>
        </authorList>
    </citation>
    <scope>NUCLEOTIDE SEQUENCE [LARGE SCALE GENOMIC DNA]</scope>
    <source>
        <strain evidence="7 8">NSJ-35</strain>
    </source>
</reference>
<dbReference type="SMART" id="SM01133">
    <property type="entry name" value="DeoC"/>
    <property type="match status" value="1"/>
</dbReference>
<evidence type="ECO:0000256" key="5">
    <source>
        <dbReference type="ARBA" id="ARBA00048791"/>
    </source>
</evidence>
<protein>
    <recommendedName>
        <fullName evidence="6">Deoxyribose-phosphate aldolase</fullName>
        <shortName evidence="6">DERA</shortName>
        <ecNumber evidence="6">4.1.2.4</ecNumber>
    </recommendedName>
    <alternativeName>
        <fullName evidence="6">2-deoxy-D-ribose 5-phosphate aldolase</fullName>
    </alternativeName>
    <alternativeName>
        <fullName evidence="6">Phosphodeoxyriboaldolase</fullName>
        <shortName evidence="6">Deoxyriboaldolase</shortName>
    </alternativeName>
</protein>
<feature type="active site" description="Schiff-base intermediate with acetaldehyde" evidence="6">
    <location>
        <position position="155"/>
    </location>
</feature>
<dbReference type="InterPro" id="IPR011343">
    <property type="entry name" value="DeoC"/>
</dbReference>
<keyword evidence="3 6" id="KW-0456">Lyase</keyword>
<keyword evidence="2 6" id="KW-0963">Cytoplasm</keyword>
<dbReference type="HAMAP" id="MF_00114">
    <property type="entry name" value="DeoC_type1"/>
    <property type="match status" value="1"/>
</dbReference>
<sequence length="220" mass="23320">MMRKPLASYIDHTILKPDATEEQVRKLCAEALKYHFASVCVNPTNVPLCAELLKGSDVMVCCVVGFPLGAAVPEVKAYETERAVELGAQEVDMVINIGRAKDHQWDAVKKDIAAVVEAAKGRAHVKVIIEACLLTDEEKARACEMAKEAGADFVKTSTGFSTGGATPEDVALMRKTVGPDMGVKAAGGIRDYEAAMKVIDAGADRIGTSNGIAIVEGEKG</sequence>
<dbReference type="InterPro" id="IPR013785">
    <property type="entry name" value="Aldolase_TIM"/>
</dbReference>
<dbReference type="Proteomes" id="UP000606889">
    <property type="component" value="Unassembled WGS sequence"/>
</dbReference>
<comment type="catalytic activity">
    <reaction evidence="5 6">
        <text>2-deoxy-D-ribose 5-phosphate = D-glyceraldehyde 3-phosphate + acetaldehyde</text>
        <dbReference type="Rhea" id="RHEA:12821"/>
        <dbReference type="ChEBI" id="CHEBI:15343"/>
        <dbReference type="ChEBI" id="CHEBI:59776"/>
        <dbReference type="ChEBI" id="CHEBI:62877"/>
        <dbReference type="EC" id="4.1.2.4"/>
    </reaction>
</comment>
<keyword evidence="8" id="KW-1185">Reference proteome</keyword>
<dbReference type="GO" id="GO:0004139">
    <property type="term" value="F:deoxyribose-phosphate aldolase activity"/>
    <property type="evidence" value="ECO:0007669"/>
    <property type="project" value="UniProtKB-EC"/>
</dbReference>
<dbReference type="EC" id="4.1.2.4" evidence="6"/>
<dbReference type="Gene3D" id="3.20.20.70">
    <property type="entry name" value="Aldolase class I"/>
    <property type="match status" value="1"/>
</dbReference>
<organism evidence="7 8">
    <name type="scientific">Christensenella tenuis</name>
    <dbReference type="NCBI Taxonomy" id="2763033"/>
    <lineage>
        <taxon>Bacteria</taxon>
        <taxon>Bacillati</taxon>
        <taxon>Bacillota</taxon>
        <taxon>Clostridia</taxon>
        <taxon>Christensenellales</taxon>
        <taxon>Christensenellaceae</taxon>
        <taxon>Christensenella</taxon>
    </lineage>
</organism>
<evidence type="ECO:0000256" key="6">
    <source>
        <dbReference type="HAMAP-Rule" id="MF_00114"/>
    </source>
</evidence>
<comment type="function">
    <text evidence="6">Catalyzes a reversible aldol reaction between acetaldehyde and D-glyceraldehyde 3-phosphate to generate 2-deoxy-D-ribose 5-phosphate.</text>
</comment>
<evidence type="ECO:0000256" key="4">
    <source>
        <dbReference type="ARBA" id="ARBA00023270"/>
    </source>
</evidence>
<comment type="pathway">
    <text evidence="6">Carbohydrate degradation; 2-deoxy-D-ribose 1-phosphate degradation; D-glyceraldehyde 3-phosphate and acetaldehyde from 2-deoxy-alpha-D-ribose 1-phosphate: step 2/2.</text>
</comment>
<feature type="active site" description="Proton donor/acceptor" evidence="6">
    <location>
        <position position="92"/>
    </location>
</feature>
<evidence type="ECO:0000313" key="8">
    <source>
        <dbReference type="Proteomes" id="UP000606889"/>
    </source>
</evidence>
<dbReference type="SUPFAM" id="SSF51569">
    <property type="entry name" value="Aldolase"/>
    <property type="match status" value="1"/>
</dbReference>
<keyword evidence="4 6" id="KW-0704">Schiff base</keyword>
<evidence type="ECO:0000256" key="3">
    <source>
        <dbReference type="ARBA" id="ARBA00023239"/>
    </source>
</evidence>
<dbReference type="NCBIfam" id="TIGR00126">
    <property type="entry name" value="deoC"/>
    <property type="match status" value="1"/>
</dbReference>
<dbReference type="EMBL" id="JACOON010000004">
    <property type="protein sequence ID" value="MBC5648230.1"/>
    <property type="molecule type" value="Genomic_DNA"/>
</dbReference>
<evidence type="ECO:0000256" key="1">
    <source>
        <dbReference type="ARBA" id="ARBA00010936"/>
    </source>
</evidence>
<name>A0ABR7EEM9_9FIRM</name>